<dbReference type="Gene3D" id="2.60.40.770">
    <property type="match status" value="1"/>
</dbReference>
<dbReference type="InterPro" id="IPR014756">
    <property type="entry name" value="Ig_E-set"/>
</dbReference>
<name>A0A226DYD5_FOLCA</name>
<organism evidence="2 3">
    <name type="scientific">Folsomia candida</name>
    <name type="common">Springtail</name>
    <dbReference type="NCBI Taxonomy" id="158441"/>
    <lineage>
        <taxon>Eukaryota</taxon>
        <taxon>Metazoa</taxon>
        <taxon>Ecdysozoa</taxon>
        <taxon>Arthropoda</taxon>
        <taxon>Hexapoda</taxon>
        <taxon>Collembola</taxon>
        <taxon>Entomobryomorpha</taxon>
        <taxon>Isotomoidea</taxon>
        <taxon>Isotomidae</taxon>
        <taxon>Proisotominae</taxon>
        <taxon>Folsomia</taxon>
    </lineage>
</organism>
<evidence type="ECO:0000313" key="3">
    <source>
        <dbReference type="Proteomes" id="UP000198287"/>
    </source>
</evidence>
<evidence type="ECO:0000313" key="2">
    <source>
        <dbReference type="EMBL" id="OXA50472.1"/>
    </source>
</evidence>
<reference evidence="2 3" key="1">
    <citation type="submission" date="2015-12" db="EMBL/GenBank/DDBJ databases">
        <title>The genome of Folsomia candida.</title>
        <authorList>
            <person name="Faddeeva A."/>
            <person name="Derks M.F."/>
            <person name="Anvar Y."/>
            <person name="Smit S."/>
            <person name="Van Straalen N."/>
            <person name="Roelofs D."/>
        </authorList>
    </citation>
    <scope>NUCLEOTIDE SEQUENCE [LARGE SCALE GENOMIC DNA]</scope>
    <source>
        <strain evidence="2 3">VU population</strain>
        <tissue evidence="2">Whole body</tissue>
    </source>
</reference>
<proteinExistence type="predicted"/>
<keyword evidence="3" id="KW-1185">Reference proteome</keyword>
<feature type="chain" id="PRO_5012330275" evidence="1">
    <location>
        <begin position="17"/>
        <end position="139"/>
    </location>
</feature>
<keyword evidence="1" id="KW-0732">Signal</keyword>
<dbReference type="SUPFAM" id="SSF81296">
    <property type="entry name" value="E set domains"/>
    <property type="match status" value="1"/>
</dbReference>
<feature type="signal peptide" evidence="1">
    <location>
        <begin position="1"/>
        <end position="16"/>
    </location>
</feature>
<sequence>MKVLLVLALCIAAASAGVVDTTRCGGVGTFREMRIANCEGAICYMTPGTPYACEGDIIPSSAAAALRLKVSATYLGFPVSIIDTLLENSSVQPGVQYTVRFTITPNDILSGNTLPVRAEVSNDASTLVEICVSVQVHIN</sequence>
<comment type="caution">
    <text evidence="2">The sequence shown here is derived from an EMBL/GenBank/DDBJ whole genome shotgun (WGS) entry which is preliminary data.</text>
</comment>
<dbReference type="EMBL" id="LNIX01000009">
    <property type="protein sequence ID" value="OXA50472.1"/>
    <property type="molecule type" value="Genomic_DNA"/>
</dbReference>
<evidence type="ECO:0000256" key="1">
    <source>
        <dbReference type="SAM" id="SignalP"/>
    </source>
</evidence>
<protein>
    <submittedName>
        <fullName evidence="2">Mite group 2 allergen Pso o 2</fullName>
    </submittedName>
</protein>
<gene>
    <name evidence="2" type="ORF">Fcan01_15032</name>
</gene>
<dbReference type="Proteomes" id="UP000198287">
    <property type="component" value="Unassembled WGS sequence"/>
</dbReference>
<dbReference type="AlphaFoldDB" id="A0A226DYD5"/>
<accession>A0A226DYD5</accession>